<dbReference type="STRING" id="35760.BCHO_0290"/>
<evidence type="ECO:0000313" key="3">
    <source>
        <dbReference type="Proteomes" id="UP000028995"/>
    </source>
</evidence>
<dbReference type="Pfam" id="PF11187">
    <property type="entry name" value="Mbeg1-like"/>
    <property type="match status" value="1"/>
</dbReference>
<reference evidence="2 3" key="1">
    <citation type="submission" date="2014-03" db="EMBL/GenBank/DDBJ databases">
        <title>Genomics of Bifidobacteria.</title>
        <authorList>
            <person name="Ventura M."/>
            <person name="Milani C."/>
            <person name="Lugli G.A."/>
        </authorList>
    </citation>
    <scope>NUCLEOTIDE SEQUENCE [LARGE SCALE GENOMIC DNA]</scope>
    <source>
        <strain evidence="2 3">LMG 10510</strain>
    </source>
</reference>
<protein>
    <submittedName>
        <fullName evidence="1">Alpha/beta hydrolase</fullName>
    </submittedName>
    <submittedName>
        <fullName evidence="2">Cytosolic protein</fullName>
    </submittedName>
</protein>
<dbReference type="EMBL" id="JGYU01000002">
    <property type="protein sequence ID" value="KFI58207.1"/>
    <property type="molecule type" value="Genomic_DNA"/>
</dbReference>
<proteinExistence type="predicted"/>
<dbReference type="OrthoDB" id="9769481at2"/>
<dbReference type="InterPro" id="IPR029058">
    <property type="entry name" value="AB_hydrolase_fold"/>
</dbReference>
<reference evidence="1 4" key="2">
    <citation type="submission" date="2016-11" db="EMBL/GenBank/DDBJ databases">
        <title>complete genome sequence of Bifidobacterium choerinum strain FMB-1.</title>
        <authorList>
            <person name="Park C.-S."/>
            <person name="Jung D.-H."/>
            <person name="Choi D.-S."/>
        </authorList>
    </citation>
    <scope>NUCLEOTIDE SEQUENCE [LARGE SCALE GENOMIC DNA]</scope>
    <source>
        <strain evidence="1 4">FMB-1</strain>
    </source>
</reference>
<dbReference type="Proteomes" id="UP000028995">
    <property type="component" value="Unassembled WGS sequence"/>
</dbReference>
<dbReference type="KEGG" id="bcho:BcFMB_03605"/>
<evidence type="ECO:0000313" key="2">
    <source>
        <dbReference type="EMBL" id="KFI58207.1"/>
    </source>
</evidence>
<accession>A0A087AHF7</accession>
<dbReference type="GO" id="GO:0016787">
    <property type="term" value="F:hydrolase activity"/>
    <property type="evidence" value="ECO:0007669"/>
    <property type="project" value="UniProtKB-KW"/>
</dbReference>
<keyword evidence="3" id="KW-1185">Reference proteome</keyword>
<keyword evidence="1" id="KW-0378">Hydrolase</keyword>
<dbReference type="RefSeq" id="WP_024541623.1">
    <property type="nucleotide sequence ID" value="NZ_CP018044.1"/>
</dbReference>
<evidence type="ECO:0000313" key="1">
    <source>
        <dbReference type="EMBL" id="ATU20164.1"/>
    </source>
</evidence>
<dbReference type="Gene3D" id="3.40.50.1820">
    <property type="entry name" value="alpha/beta hydrolase"/>
    <property type="match status" value="1"/>
</dbReference>
<dbReference type="AlphaFoldDB" id="A0A087AHF7"/>
<gene>
    <name evidence="1" type="ORF">BcFMB_03605</name>
    <name evidence="2" type="ORF">BCHO_0290</name>
</gene>
<dbReference type="Proteomes" id="UP000229907">
    <property type="component" value="Chromosome"/>
</dbReference>
<sequence length="397" mass="44630">MGNILDYAHTETRDFSEWPFHVADALVFALLSYDKIPDDVPTLATLEQRYGSFGRRVRSFDWHRLAHSFRALARAPFDGPALRRIEHELGAYEVDHPYIAKHSGFGDPRVSHEFYRSIAANPRFSVVHVSAAEERFDEAAQTQFAALTFRLPTGELVIAFRGTDDSLVGWKEDFNMAYRYPVPAQKHAADYLEQVAALWDGDIILTGHSKGGNVSVYAAMNAHDDVKDRIRHIYSFDGPGFPPDVVRSYEYGTIVDRVTKVVPDSSIIGMLLNESPRERLVVVKSDADGLGQHSCYSWQMRGDDFEIAPGGLSDSSKTFNDALNDWLGGMTQRQREHGVEALFRVLMSSGYKSTTELMKAGPRVIPGMLGQYVGLTSEERKYINQALWMLATATFRH</sequence>
<organism evidence="2 3">
    <name type="scientific">Bifidobacterium choerinum</name>
    <dbReference type="NCBI Taxonomy" id="35760"/>
    <lineage>
        <taxon>Bacteria</taxon>
        <taxon>Bacillati</taxon>
        <taxon>Actinomycetota</taxon>
        <taxon>Actinomycetes</taxon>
        <taxon>Bifidobacteriales</taxon>
        <taxon>Bifidobacteriaceae</taxon>
        <taxon>Bifidobacterium</taxon>
    </lineage>
</organism>
<dbReference type="eggNOG" id="COG1073">
    <property type="taxonomic scope" value="Bacteria"/>
</dbReference>
<dbReference type="InterPro" id="IPR024499">
    <property type="entry name" value="Mbeg1-like"/>
</dbReference>
<dbReference type="SUPFAM" id="SSF53474">
    <property type="entry name" value="alpha/beta-Hydrolases"/>
    <property type="match status" value="1"/>
</dbReference>
<evidence type="ECO:0000313" key="4">
    <source>
        <dbReference type="Proteomes" id="UP000229907"/>
    </source>
</evidence>
<name>A0A087AHF7_9BIFI</name>
<dbReference type="EMBL" id="CP018044">
    <property type="protein sequence ID" value="ATU20164.1"/>
    <property type="molecule type" value="Genomic_DNA"/>
</dbReference>